<dbReference type="Pfam" id="PF01272">
    <property type="entry name" value="GreA_GreB"/>
    <property type="match status" value="1"/>
</dbReference>
<dbReference type="EMBL" id="JACDZE010000003">
    <property type="protein sequence ID" value="MBA5630154.1"/>
    <property type="molecule type" value="Genomic_DNA"/>
</dbReference>
<dbReference type="Proteomes" id="UP000552241">
    <property type="component" value="Unassembled WGS sequence"/>
</dbReference>
<dbReference type="RefSeq" id="WP_182043758.1">
    <property type="nucleotide sequence ID" value="NZ_JACDZE010000003.1"/>
</dbReference>
<protein>
    <submittedName>
        <fullName evidence="3">GreA/GreB family elongation factor</fullName>
    </submittedName>
</protein>
<keyword evidence="3" id="KW-0648">Protein biosynthesis</keyword>
<feature type="domain" description="Transcription elongation factor GreA/GreB C-terminal" evidence="2">
    <location>
        <begin position="79"/>
        <end position="137"/>
    </location>
</feature>
<dbReference type="SUPFAM" id="SSF54534">
    <property type="entry name" value="FKBP-like"/>
    <property type="match status" value="1"/>
</dbReference>
<evidence type="ECO:0000313" key="4">
    <source>
        <dbReference type="Proteomes" id="UP000552241"/>
    </source>
</evidence>
<dbReference type="InterPro" id="IPR036953">
    <property type="entry name" value="GreA/GreB_C_sf"/>
</dbReference>
<dbReference type="AlphaFoldDB" id="A0A838ZT41"/>
<sequence length="147" mass="16878">MSNRKEIIQKIHQIVETKIADLQSLIDDLRSSNTETKSSMGDKYETSREMLQQEIRQIQTQLQVYQNHQNLVNRIKEKPSETITFGSIVKTSFGNIMIVTSLGEFVIKGEKYISISEQTPLAQQLLGKKVGDAFEINQNRFQIFELA</sequence>
<dbReference type="InterPro" id="IPR001437">
    <property type="entry name" value="Tscrpt_elong_fac_GreA/B_C"/>
</dbReference>
<feature type="coiled-coil region" evidence="1">
    <location>
        <begin position="41"/>
        <end position="68"/>
    </location>
</feature>
<gene>
    <name evidence="3" type="ORF">HU137_10255</name>
</gene>
<dbReference type="GO" id="GO:0003746">
    <property type="term" value="F:translation elongation factor activity"/>
    <property type="evidence" value="ECO:0007669"/>
    <property type="project" value="UniProtKB-KW"/>
</dbReference>
<dbReference type="Gene3D" id="3.10.50.30">
    <property type="entry name" value="Transcription elongation factor, GreA/GreB, C-terminal domain"/>
    <property type="match status" value="1"/>
</dbReference>
<accession>A0A838ZT41</accession>
<evidence type="ECO:0000256" key="1">
    <source>
        <dbReference type="SAM" id="Coils"/>
    </source>
</evidence>
<name>A0A838ZT41_9FLAO</name>
<evidence type="ECO:0000313" key="3">
    <source>
        <dbReference type="EMBL" id="MBA5630154.1"/>
    </source>
</evidence>
<keyword evidence="3" id="KW-0251">Elongation factor</keyword>
<comment type="caution">
    <text evidence="3">The sequence shown here is derived from an EMBL/GenBank/DDBJ whole genome shotgun (WGS) entry which is preliminary data.</text>
</comment>
<evidence type="ECO:0000259" key="2">
    <source>
        <dbReference type="Pfam" id="PF01272"/>
    </source>
</evidence>
<dbReference type="GO" id="GO:0003677">
    <property type="term" value="F:DNA binding"/>
    <property type="evidence" value="ECO:0007669"/>
    <property type="project" value="InterPro"/>
</dbReference>
<reference evidence="3 4" key="1">
    <citation type="submission" date="2020-07" db="EMBL/GenBank/DDBJ databases">
        <title>Moheibacter lacus sp. nov., a member of the family Flavobacteriaceae isolated from freshwater lake sediment.</title>
        <authorList>
            <person name="Liu Y."/>
        </authorList>
    </citation>
    <scope>NUCLEOTIDE SEQUENCE [LARGE SCALE GENOMIC DNA]</scope>
    <source>
        <strain evidence="3 4">BDHS18</strain>
    </source>
</reference>
<organism evidence="3 4">
    <name type="scientific">Moheibacter lacus</name>
    <dbReference type="NCBI Taxonomy" id="2745851"/>
    <lineage>
        <taxon>Bacteria</taxon>
        <taxon>Pseudomonadati</taxon>
        <taxon>Bacteroidota</taxon>
        <taxon>Flavobacteriia</taxon>
        <taxon>Flavobacteriales</taxon>
        <taxon>Weeksellaceae</taxon>
        <taxon>Moheibacter</taxon>
    </lineage>
</organism>
<dbReference type="GO" id="GO:0032784">
    <property type="term" value="P:regulation of DNA-templated transcription elongation"/>
    <property type="evidence" value="ECO:0007669"/>
    <property type="project" value="InterPro"/>
</dbReference>
<proteinExistence type="predicted"/>
<keyword evidence="4" id="KW-1185">Reference proteome</keyword>
<keyword evidence="1" id="KW-0175">Coiled coil</keyword>